<protein>
    <submittedName>
        <fullName evidence="2">Putative ankyrin repeat protein</fullName>
    </submittedName>
</protein>
<dbReference type="KEGG" id="tmn:UCRPA7_706"/>
<evidence type="ECO:0000256" key="1">
    <source>
        <dbReference type="SAM" id="MobiDB-lite"/>
    </source>
</evidence>
<accession>R8BX70</accession>
<proteinExistence type="predicted"/>
<reference evidence="3" key="1">
    <citation type="journal article" date="2013" name="Genome Announc.">
        <title>Draft genome sequence of the ascomycete Phaeoacremonium aleophilum strain UCR-PA7, a causal agent of the esca disease complex in grapevines.</title>
        <authorList>
            <person name="Blanco-Ulate B."/>
            <person name="Rolshausen P."/>
            <person name="Cantu D."/>
        </authorList>
    </citation>
    <scope>NUCLEOTIDE SEQUENCE [LARGE SCALE GENOMIC DNA]</scope>
    <source>
        <strain evidence="3">UCR-PA7</strain>
    </source>
</reference>
<dbReference type="HOGENOM" id="CLU_1171320_0_0_1"/>
<organism evidence="2 3">
    <name type="scientific">Phaeoacremonium minimum (strain UCR-PA7)</name>
    <name type="common">Esca disease fungus</name>
    <name type="synonym">Togninia minima</name>
    <dbReference type="NCBI Taxonomy" id="1286976"/>
    <lineage>
        <taxon>Eukaryota</taxon>
        <taxon>Fungi</taxon>
        <taxon>Dikarya</taxon>
        <taxon>Ascomycota</taxon>
        <taxon>Pezizomycotina</taxon>
        <taxon>Sordariomycetes</taxon>
        <taxon>Sordariomycetidae</taxon>
        <taxon>Togniniales</taxon>
        <taxon>Togniniaceae</taxon>
        <taxon>Phaeoacremonium</taxon>
    </lineage>
</organism>
<dbReference type="Proteomes" id="UP000014074">
    <property type="component" value="Unassembled WGS sequence"/>
</dbReference>
<gene>
    <name evidence="2" type="ORF">UCRPA7_706</name>
</gene>
<sequence>MSHFTDLPVELITIIARELPQPSELNALARVNRTCYGVVNPILYTAPKNSRGGWPLKWAAYKGYVGTLRNALAGGYDPEMALNNLFMRPAMDIIMSRPVGPKQPSQDPEQEWEPKAGDGDDTTSHVIRPSHLRTIPSRWDSPDTFDSFGSPDDDDSDISLADWDVYGDAYEIGDPFEEYYDDDDDEYSGFYGFDPSQEWHERDSYKVISIAAMMTYLTIDPAGRLFILLSLTMYDAV</sequence>
<feature type="region of interest" description="Disordered" evidence="1">
    <location>
        <begin position="96"/>
        <end position="126"/>
    </location>
</feature>
<dbReference type="AlphaFoldDB" id="R8BX70"/>
<name>R8BX70_PHAM7</name>
<dbReference type="RefSeq" id="XP_007911491.1">
    <property type="nucleotide sequence ID" value="XM_007913300.1"/>
</dbReference>
<dbReference type="EMBL" id="KB932812">
    <property type="protein sequence ID" value="EOO03996.1"/>
    <property type="molecule type" value="Genomic_DNA"/>
</dbReference>
<evidence type="ECO:0000313" key="2">
    <source>
        <dbReference type="EMBL" id="EOO03996.1"/>
    </source>
</evidence>
<dbReference type="OrthoDB" id="341259at2759"/>
<keyword evidence="3" id="KW-1185">Reference proteome</keyword>
<dbReference type="GeneID" id="19327782"/>
<feature type="region of interest" description="Disordered" evidence="1">
    <location>
        <begin position="134"/>
        <end position="153"/>
    </location>
</feature>
<evidence type="ECO:0000313" key="3">
    <source>
        <dbReference type="Proteomes" id="UP000014074"/>
    </source>
</evidence>